<dbReference type="Proteomes" id="UP000240572">
    <property type="component" value="Unassembled WGS sequence"/>
</dbReference>
<name>A0A2P8D1G3_9BACT</name>
<reference evidence="1 2" key="1">
    <citation type="submission" date="2018-03" db="EMBL/GenBank/DDBJ databases">
        <title>Genomic Encyclopedia of Type Strains, Phase III (KMG-III): the genomes of soil and plant-associated and newly described type strains.</title>
        <authorList>
            <person name="Whitman W."/>
        </authorList>
    </citation>
    <scope>NUCLEOTIDE SEQUENCE [LARGE SCALE GENOMIC DNA]</scope>
    <source>
        <strain evidence="1 2">CGMCC 1.12700</strain>
    </source>
</reference>
<evidence type="ECO:0000313" key="2">
    <source>
        <dbReference type="Proteomes" id="UP000240572"/>
    </source>
</evidence>
<dbReference type="EMBL" id="PYGD01000006">
    <property type="protein sequence ID" value="PSK91048.1"/>
    <property type="molecule type" value="Genomic_DNA"/>
</dbReference>
<organism evidence="1 2">
    <name type="scientific">Taibaiella chishuiensis</name>
    <dbReference type="NCBI Taxonomy" id="1434707"/>
    <lineage>
        <taxon>Bacteria</taxon>
        <taxon>Pseudomonadati</taxon>
        <taxon>Bacteroidota</taxon>
        <taxon>Chitinophagia</taxon>
        <taxon>Chitinophagales</taxon>
        <taxon>Chitinophagaceae</taxon>
        <taxon>Taibaiella</taxon>
    </lineage>
</organism>
<comment type="caution">
    <text evidence="1">The sequence shown here is derived from an EMBL/GenBank/DDBJ whole genome shotgun (WGS) entry which is preliminary data.</text>
</comment>
<sequence>MEHKQRIAPAHSSKLFITACLLALGLGSCQKDVKTKPNADTFNETVSAKQQNLNFRPLNTSDANLLLFPQDANYEKIDMAVYAFGNVLKGLLTQDMVNFIVSQVQANPERRVSFTTIFNQFPTLQNAMNQGLANQSITTIPYDFSSVNKILAVLQRNGITYELGINIPNLGLFSSHTVQVLTPGLELSDEAGHEDQIMGWFRQNGTNTPVRIDENEAMTFAVAVLNVHLNPIGGVPPINTVPIGGPIAPGGSYSGIDMINIRPWFKFEKKSKSEIWLHAMYYWTGPSSWYPLYSPALSSFVGYGKSLVTTADMGNWHYVNTHMSNLVEDVIWNVYERDWWESFKRINQLGGTVTYNWGAPMRFYGEVYGIDPASNHPNNTYTPAYMGTYRSTIISNMPSTTYLNGFSGNANFNFNAF</sequence>
<accession>A0A2P8D1G3</accession>
<dbReference type="AlphaFoldDB" id="A0A2P8D1G3"/>
<dbReference type="PROSITE" id="PS51257">
    <property type="entry name" value="PROKAR_LIPOPROTEIN"/>
    <property type="match status" value="1"/>
</dbReference>
<gene>
    <name evidence="1" type="ORF">B0I18_10658</name>
</gene>
<keyword evidence="2" id="KW-1185">Reference proteome</keyword>
<evidence type="ECO:0000313" key="1">
    <source>
        <dbReference type="EMBL" id="PSK91048.1"/>
    </source>
</evidence>
<dbReference type="RefSeq" id="WP_106523660.1">
    <property type="nucleotide sequence ID" value="NZ_PYGD01000006.1"/>
</dbReference>
<protein>
    <submittedName>
        <fullName evidence="1">Uncharacterized protein</fullName>
    </submittedName>
</protein>
<dbReference type="OrthoDB" id="1493382at2"/>
<proteinExistence type="predicted"/>